<dbReference type="KEGG" id="tso:IZ6_18050"/>
<evidence type="ECO:0000313" key="4">
    <source>
        <dbReference type="Proteomes" id="UP000515317"/>
    </source>
</evidence>
<evidence type="ECO:0000313" key="3">
    <source>
        <dbReference type="EMBL" id="BCJ91070.1"/>
    </source>
</evidence>
<proteinExistence type="predicted"/>
<evidence type="ECO:0008006" key="5">
    <source>
        <dbReference type="Google" id="ProtNLM"/>
    </source>
</evidence>
<organism evidence="3 4">
    <name type="scientific">Terrihabitans soli</name>
    <dbReference type="NCBI Taxonomy" id="708113"/>
    <lineage>
        <taxon>Bacteria</taxon>
        <taxon>Pseudomonadati</taxon>
        <taxon>Pseudomonadota</taxon>
        <taxon>Alphaproteobacteria</taxon>
        <taxon>Hyphomicrobiales</taxon>
        <taxon>Terrihabitans</taxon>
    </lineage>
</organism>
<evidence type="ECO:0000256" key="2">
    <source>
        <dbReference type="SAM" id="SignalP"/>
    </source>
</evidence>
<protein>
    <recommendedName>
        <fullName evidence="5">Thyroglobulin type-1 domain-containing protein</fullName>
    </recommendedName>
</protein>
<gene>
    <name evidence="3" type="ORF">IZ6_18050</name>
</gene>
<dbReference type="Proteomes" id="UP000515317">
    <property type="component" value="Chromosome"/>
</dbReference>
<evidence type="ECO:0000256" key="1">
    <source>
        <dbReference type="SAM" id="MobiDB-lite"/>
    </source>
</evidence>
<feature type="region of interest" description="Disordered" evidence="1">
    <location>
        <begin position="180"/>
        <end position="209"/>
    </location>
</feature>
<name>A0A6S6QVM7_9HYPH</name>
<feature type="signal peptide" evidence="2">
    <location>
        <begin position="1"/>
        <end position="22"/>
    </location>
</feature>
<keyword evidence="2" id="KW-0732">Signal</keyword>
<dbReference type="AlphaFoldDB" id="A0A6S6QVM7"/>
<reference evidence="3 4" key="1">
    <citation type="submission" date="2020-08" db="EMBL/GenBank/DDBJ databases">
        <title>Genome sequence of Rhizobiales bacterium strain IZ6.</title>
        <authorList>
            <person name="Nakai R."/>
            <person name="Naganuma T."/>
        </authorList>
    </citation>
    <scope>NUCLEOTIDE SEQUENCE [LARGE SCALE GENOMIC DNA]</scope>
    <source>
        <strain evidence="3 4">IZ6</strain>
    </source>
</reference>
<dbReference type="EMBL" id="AP023361">
    <property type="protein sequence ID" value="BCJ91070.1"/>
    <property type="molecule type" value="Genomic_DNA"/>
</dbReference>
<accession>A0A6S6QVM7</accession>
<feature type="chain" id="PRO_5028429881" description="Thyroglobulin type-1 domain-containing protein" evidence="2">
    <location>
        <begin position="23"/>
        <end position="257"/>
    </location>
</feature>
<keyword evidence="4" id="KW-1185">Reference proteome</keyword>
<sequence length="257" mass="27780">MRIAAFTAALLLAAGFGTLAHAQNMEPTIYSDGASCPGDCDSHVVLHPERNGTSVAFDPASSRSNPRRCTKGEMCRICFSAADSSCLTVRYRGGGPPRNKFDFTPAFYDVFCPQPGLPEPLKRKCAGLKANSDSMLRTRVYCLATPDHPGCAEIISAAKDKKTADQPDWDRCRQIGEPAFNREQGANRKRQRSEGCSYEKAGTGGPNSNGVTWRRLLPAVCTKDNTYVGRDGLDCCDSSLMTLGGLGKECTPFLVPK</sequence>